<reference evidence="1" key="2">
    <citation type="submission" date="2012-12" db="EMBL/GenBank/DDBJ databases">
        <authorList>
            <consortium name="WormBase Consortium"/>
            <person name="Ghedin E."/>
            <person name="Paulini M."/>
        </authorList>
    </citation>
    <scope>NUCLEOTIDE SEQUENCE</scope>
    <source>
        <strain evidence="1">FR3</strain>
    </source>
</reference>
<name>A0A1I9G1Y5_BRUMA</name>
<organism evidence="1">
    <name type="scientific">Brugia malayi</name>
    <name type="common">Filarial nematode worm</name>
    <dbReference type="NCBI Taxonomy" id="6279"/>
    <lineage>
        <taxon>Eukaryota</taxon>
        <taxon>Metazoa</taxon>
        <taxon>Ecdysozoa</taxon>
        <taxon>Nematoda</taxon>
        <taxon>Chromadorea</taxon>
        <taxon>Rhabditida</taxon>
        <taxon>Spirurina</taxon>
        <taxon>Spiruromorpha</taxon>
        <taxon>Filarioidea</taxon>
        <taxon>Onchocercidae</taxon>
        <taxon>Brugia</taxon>
    </lineage>
</organism>
<sequence>MAASSPEREEVCHPHSYSVGVILDDCVENLELGLIMKISLFYSEKSGNMQPPLTVTTYSAGGYGSKIRNGGKQKEVVASGANNAIQQFYQFHIC</sequence>
<dbReference type="EMBL" id="LN856936">
    <property type="protein sequence ID" value="CDP95204.1"/>
    <property type="molecule type" value="Genomic_DNA"/>
</dbReference>
<reference evidence="1" key="1">
    <citation type="journal article" date="2007" name="Science">
        <title>Draft genome of the filarial nematode parasite Brugia malayi.</title>
        <authorList>
            <person name="Ghedin E."/>
            <person name="Wang S."/>
            <person name="Spiro D."/>
            <person name="Caler E."/>
            <person name="Zhao Q."/>
            <person name="Crabtree J."/>
            <person name="Allen J.E."/>
            <person name="Delcher A.L."/>
            <person name="Guiliano D.B."/>
            <person name="Miranda-Saavedra D."/>
            <person name="Angiuoli S.V."/>
            <person name="Creasy T."/>
            <person name="Amedeo P."/>
            <person name="Haas B."/>
            <person name="El-Sayed N.M."/>
            <person name="Wortman J.R."/>
            <person name="Feldblyum T."/>
            <person name="Tallon L."/>
            <person name="Schatz M."/>
            <person name="Shumway M."/>
            <person name="Koo H."/>
            <person name="Salzberg S.L."/>
            <person name="Schobel S."/>
            <person name="Pertea M."/>
            <person name="Pop M."/>
            <person name="White O."/>
            <person name="Barton G.J."/>
            <person name="Carlow C.K."/>
            <person name="Crawford M.J."/>
            <person name="Daub J."/>
            <person name="Dimmic M.W."/>
            <person name="Estes C.F."/>
            <person name="Foster J.M."/>
            <person name="Ganatra M."/>
            <person name="Gregory W.F."/>
            <person name="Johnson N.M."/>
            <person name="Jin J."/>
            <person name="Komuniecki R."/>
            <person name="Korf I."/>
            <person name="Kumar S."/>
            <person name="Laney S."/>
            <person name="Li B.W."/>
            <person name="Li W."/>
            <person name="Lindblom T.H."/>
            <person name="Lustigman S."/>
            <person name="Ma D."/>
            <person name="Maina C.V."/>
            <person name="Martin D.M."/>
            <person name="McCarter J.P."/>
            <person name="McReynolds L."/>
            <person name="Mitreva M."/>
            <person name="Nutman T.B."/>
            <person name="Parkinson J."/>
            <person name="Peregrin-Alvarez J.M."/>
            <person name="Poole C."/>
            <person name="Ren Q."/>
            <person name="Saunders L."/>
            <person name="Sluder A.E."/>
            <person name="Smith K."/>
            <person name="Stanke M."/>
            <person name="Unnasch T.R."/>
            <person name="Ware J."/>
            <person name="Wei A.D."/>
            <person name="Weil G."/>
            <person name="Williams D.J."/>
            <person name="Zhang Y."/>
            <person name="Williams S.A."/>
            <person name="Fraser-Liggett C."/>
            <person name="Slatko B."/>
            <person name="Blaxter M.L."/>
            <person name="Scott A.L."/>
        </authorList>
    </citation>
    <scope>NUCLEOTIDE SEQUENCE</scope>
    <source>
        <strain evidence="1">FR3</strain>
    </source>
</reference>
<evidence type="ECO:0000313" key="1">
    <source>
        <dbReference type="EMBL" id="CDP95204.1"/>
    </source>
</evidence>
<gene>
    <name evidence="1" type="primary">Bm9706</name>
    <name evidence="1" type="ORF">BM_Bm9706</name>
</gene>
<protein>
    <submittedName>
        <fullName evidence="1">Bm9706</fullName>
    </submittedName>
</protein>
<accession>A0A1I9G1Y5</accession>
<proteinExistence type="predicted"/>
<dbReference type="AlphaFoldDB" id="A0A1I9G1Y5"/>